<dbReference type="HAMAP" id="MF_00454">
    <property type="entry name" value="FluC"/>
    <property type="match status" value="1"/>
</dbReference>
<dbReference type="Proteomes" id="UP000182264">
    <property type="component" value="Chromosome"/>
</dbReference>
<evidence type="ECO:0000256" key="6">
    <source>
        <dbReference type="ARBA" id="ARBA00023065"/>
    </source>
</evidence>
<dbReference type="OrthoDB" id="9806299at2"/>
<comment type="similarity">
    <text evidence="9 11">Belongs to the fluoride channel Fluc/FEX (TC 1.A.43) family.</text>
</comment>
<comment type="activity regulation">
    <text evidence="11">Na(+) is not transported, but it plays an essential structural role and its presence is essential for fluoride channel function.</text>
</comment>
<sequence length="123" mass="12981">MQVVFIAVFGACGCISRYLVSGWVYALVGRGLPYGTLAVNMIGSLLLGLIMEGGLRSAVLPAELRMGITTGFMGGFTTFSTFSYETVRLLEDGSVIAAGANILLNVIVSVLFAALGIWLARQI</sequence>
<dbReference type="Pfam" id="PF02537">
    <property type="entry name" value="CRCB"/>
    <property type="match status" value="1"/>
</dbReference>
<dbReference type="RefSeq" id="WP_072286387.1">
    <property type="nucleotide sequence ID" value="NZ_CP015455.1"/>
</dbReference>
<feature type="transmembrane region" description="Helical" evidence="11">
    <location>
        <begin position="96"/>
        <end position="120"/>
    </location>
</feature>
<dbReference type="InterPro" id="IPR003691">
    <property type="entry name" value="FluC"/>
</dbReference>
<dbReference type="GO" id="GO:0062054">
    <property type="term" value="F:fluoride channel activity"/>
    <property type="evidence" value="ECO:0007669"/>
    <property type="project" value="UniProtKB-UniRule"/>
</dbReference>
<evidence type="ECO:0000256" key="8">
    <source>
        <dbReference type="ARBA" id="ARBA00023303"/>
    </source>
</evidence>
<evidence type="ECO:0000256" key="7">
    <source>
        <dbReference type="ARBA" id="ARBA00023136"/>
    </source>
</evidence>
<keyword evidence="5 11" id="KW-1133">Transmembrane helix</keyword>
<keyword evidence="11" id="KW-0813">Transport</keyword>
<evidence type="ECO:0000256" key="3">
    <source>
        <dbReference type="ARBA" id="ARBA00022519"/>
    </source>
</evidence>
<dbReference type="PANTHER" id="PTHR28259">
    <property type="entry name" value="FLUORIDE EXPORT PROTEIN 1-RELATED"/>
    <property type="match status" value="1"/>
</dbReference>
<comment type="function">
    <text evidence="11">Fluoride-specific ion channel. Important for reducing fluoride concentration in the cell, thus reducing its toxicity.</text>
</comment>
<dbReference type="STRING" id="29542.A6070_14165"/>
<evidence type="ECO:0000256" key="10">
    <source>
        <dbReference type="ARBA" id="ARBA00035585"/>
    </source>
</evidence>
<dbReference type="KEGG" id="pace:A6070_14165"/>
<dbReference type="PANTHER" id="PTHR28259:SF1">
    <property type="entry name" value="FLUORIDE EXPORT PROTEIN 1-RELATED"/>
    <property type="match status" value="1"/>
</dbReference>
<evidence type="ECO:0000313" key="12">
    <source>
        <dbReference type="EMBL" id="APG24545.1"/>
    </source>
</evidence>
<evidence type="ECO:0000256" key="5">
    <source>
        <dbReference type="ARBA" id="ARBA00022989"/>
    </source>
</evidence>
<feature type="binding site" evidence="11">
    <location>
        <position position="74"/>
    </location>
    <ligand>
        <name>Na(+)</name>
        <dbReference type="ChEBI" id="CHEBI:29101"/>
        <note>structural</note>
    </ligand>
</feature>
<dbReference type="AlphaFoldDB" id="A0A1L3GFD3"/>
<comment type="catalytic activity">
    <reaction evidence="10">
        <text>fluoride(in) = fluoride(out)</text>
        <dbReference type="Rhea" id="RHEA:76159"/>
        <dbReference type="ChEBI" id="CHEBI:17051"/>
    </reaction>
    <physiologicalReaction direction="left-to-right" evidence="10">
        <dbReference type="Rhea" id="RHEA:76160"/>
    </physiologicalReaction>
</comment>
<gene>
    <name evidence="11" type="primary">fluC</name>
    <name evidence="11" type="synonym">crcB</name>
    <name evidence="12" type="ORF">A7E75_05525</name>
</gene>
<evidence type="ECO:0000256" key="4">
    <source>
        <dbReference type="ARBA" id="ARBA00022692"/>
    </source>
</evidence>
<evidence type="ECO:0000256" key="1">
    <source>
        <dbReference type="ARBA" id="ARBA00004651"/>
    </source>
</evidence>
<keyword evidence="13" id="KW-1185">Reference proteome</keyword>
<dbReference type="NCBIfam" id="TIGR00494">
    <property type="entry name" value="crcB"/>
    <property type="match status" value="1"/>
</dbReference>
<evidence type="ECO:0000256" key="11">
    <source>
        <dbReference type="HAMAP-Rule" id="MF_00454"/>
    </source>
</evidence>
<keyword evidence="11" id="KW-0479">Metal-binding</keyword>
<evidence type="ECO:0000256" key="9">
    <source>
        <dbReference type="ARBA" id="ARBA00035120"/>
    </source>
</evidence>
<dbReference type="GO" id="GO:0140114">
    <property type="term" value="P:cellular detoxification of fluoride"/>
    <property type="evidence" value="ECO:0007669"/>
    <property type="project" value="UniProtKB-UniRule"/>
</dbReference>
<comment type="subcellular location">
    <subcellularLocation>
        <location evidence="1 11">Cell membrane</location>
        <topology evidence="1 11">Multi-pass membrane protein</topology>
    </subcellularLocation>
</comment>
<dbReference type="GO" id="GO:0005886">
    <property type="term" value="C:plasma membrane"/>
    <property type="evidence" value="ECO:0007669"/>
    <property type="project" value="UniProtKB-SubCell"/>
</dbReference>
<organism evidence="12 13">
    <name type="scientific">Syntrophotalea acetylenica</name>
    <name type="common">Pelobacter acetylenicus</name>
    <dbReference type="NCBI Taxonomy" id="29542"/>
    <lineage>
        <taxon>Bacteria</taxon>
        <taxon>Pseudomonadati</taxon>
        <taxon>Thermodesulfobacteriota</taxon>
        <taxon>Desulfuromonadia</taxon>
        <taxon>Desulfuromonadales</taxon>
        <taxon>Syntrophotaleaceae</taxon>
        <taxon>Syntrophotalea</taxon>
    </lineage>
</organism>
<keyword evidence="8 11" id="KW-0407">Ion channel</keyword>
<feature type="transmembrane region" description="Helical" evidence="11">
    <location>
        <begin position="64"/>
        <end position="84"/>
    </location>
</feature>
<keyword evidence="6 11" id="KW-0406">Ion transport</keyword>
<dbReference type="GO" id="GO:0046872">
    <property type="term" value="F:metal ion binding"/>
    <property type="evidence" value="ECO:0007669"/>
    <property type="project" value="UniProtKB-KW"/>
</dbReference>
<keyword evidence="11" id="KW-0915">Sodium</keyword>
<evidence type="ECO:0000313" key="13">
    <source>
        <dbReference type="Proteomes" id="UP000182264"/>
    </source>
</evidence>
<dbReference type="EMBL" id="CP015518">
    <property type="protein sequence ID" value="APG24545.1"/>
    <property type="molecule type" value="Genomic_DNA"/>
</dbReference>
<name>A0A1L3GFD3_SYNAC</name>
<evidence type="ECO:0000256" key="2">
    <source>
        <dbReference type="ARBA" id="ARBA00022475"/>
    </source>
</evidence>
<protein>
    <recommendedName>
        <fullName evidence="11">Fluoride-specific ion channel FluC</fullName>
    </recommendedName>
</protein>
<accession>A0A1L3GFD3</accession>
<feature type="transmembrane region" description="Helical" evidence="11">
    <location>
        <begin position="32"/>
        <end position="52"/>
    </location>
</feature>
<keyword evidence="3" id="KW-0997">Cell inner membrane</keyword>
<keyword evidence="2 11" id="KW-1003">Cell membrane</keyword>
<keyword evidence="4 11" id="KW-0812">Transmembrane</keyword>
<feature type="binding site" evidence="11">
    <location>
        <position position="77"/>
    </location>
    <ligand>
        <name>Na(+)</name>
        <dbReference type="ChEBI" id="CHEBI:29101"/>
        <note>structural</note>
    </ligand>
</feature>
<proteinExistence type="inferred from homology"/>
<reference evidence="12 13" key="1">
    <citation type="journal article" date="2017" name="Genome Announc.">
        <title>Complete Genome Sequences of Two Acetylene-Fermenting Pelobacter acetylenicus Strains.</title>
        <authorList>
            <person name="Sutton J.M."/>
            <person name="Baesman S.M."/>
            <person name="Fierst J.L."/>
            <person name="Poret-Peterson A.T."/>
            <person name="Oremland R.S."/>
            <person name="Dunlap D.S."/>
            <person name="Akob D.M."/>
        </authorList>
    </citation>
    <scope>NUCLEOTIDE SEQUENCE [LARGE SCALE GENOMIC DNA]</scope>
    <source>
        <strain evidence="12 13">DSM 3247</strain>
    </source>
</reference>
<keyword evidence="7 11" id="KW-0472">Membrane</keyword>